<evidence type="ECO:0000313" key="8">
    <source>
        <dbReference type="Proteomes" id="UP000294558"/>
    </source>
</evidence>
<sequence length="179" mass="19597">MDRHPDLFETLRQAQRFGFFGDRAIDEAVAHAEQYVTAIGDRSGRLLDLGSGGGLPGLVVADARPDLEIVLLDRRQKRTDFLERAVRRLGFEQVSVACRDADEVVREVTDGVDPGFDIVTARGFGPPEFTLRTAAGCVRPGGCIVISEPPTGDRWPAELLDELHLSPTRTGTVIRFDAP</sequence>
<gene>
    <name evidence="7" type="ORF">BDK89_4261</name>
</gene>
<dbReference type="InterPro" id="IPR003682">
    <property type="entry name" value="rRNA_ssu_MeTfrase_G"/>
</dbReference>
<keyword evidence="8" id="KW-1185">Reference proteome</keyword>
<dbReference type="Proteomes" id="UP000294558">
    <property type="component" value="Unassembled WGS sequence"/>
</dbReference>
<evidence type="ECO:0000256" key="2">
    <source>
        <dbReference type="ARBA" id="ARBA00022552"/>
    </source>
</evidence>
<protein>
    <recommendedName>
        <fullName evidence="6">Glucose-inhibited division protein B</fullName>
    </recommendedName>
</protein>
<evidence type="ECO:0000256" key="3">
    <source>
        <dbReference type="ARBA" id="ARBA00022603"/>
    </source>
</evidence>
<keyword evidence="5" id="KW-0949">S-adenosyl-L-methionine</keyword>
<name>A0A4R7I747_9ACTN</name>
<dbReference type="PANTHER" id="PTHR31760">
    <property type="entry name" value="S-ADENOSYL-L-METHIONINE-DEPENDENT METHYLTRANSFERASES SUPERFAMILY PROTEIN"/>
    <property type="match status" value="1"/>
</dbReference>
<keyword evidence="2" id="KW-0698">rRNA processing</keyword>
<evidence type="ECO:0000256" key="5">
    <source>
        <dbReference type="ARBA" id="ARBA00022691"/>
    </source>
</evidence>
<keyword evidence="1" id="KW-0963">Cytoplasm</keyword>
<evidence type="ECO:0000256" key="1">
    <source>
        <dbReference type="ARBA" id="ARBA00022490"/>
    </source>
</evidence>
<evidence type="ECO:0000313" key="7">
    <source>
        <dbReference type="EMBL" id="TDT18633.1"/>
    </source>
</evidence>
<dbReference type="Gene3D" id="3.40.50.150">
    <property type="entry name" value="Vaccinia Virus protein VP39"/>
    <property type="match status" value="1"/>
</dbReference>
<accession>A0A4R7I747</accession>
<evidence type="ECO:0000256" key="6">
    <source>
        <dbReference type="ARBA" id="ARBA00031818"/>
    </source>
</evidence>
<dbReference type="EMBL" id="SOAU01000001">
    <property type="protein sequence ID" value="TDT18633.1"/>
    <property type="molecule type" value="Genomic_DNA"/>
</dbReference>
<dbReference type="GO" id="GO:0070043">
    <property type="term" value="F:rRNA (guanine-N7-)-methyltransferase activity"/>
    <property type="evidence" value="ECO:0007669"/>
    <property type="project" value="TreeGrafter"/>
</dbReference>
<dbReference type="GO" id="GO:0005829">
    <property type="term" value="C:cytosol"/>
    <property type="evidence" value="ECO:0007669"/>
    <property type="project" value="TreeGrafter"/>
</dbReference>
<reference evidence="7 8" key="1">
    <citation type="submission" date="2019-03" db="EMBL/GenBank/DDBJ databases">
        <title>Sequencing the genomes of 1000 actinobacteria strains.</title>
        <authorList>
            <person name="Klenk H.-P."/>
        </authorList>
    </citation>
    <scope>NUCLEOTIDE SEQUENCE [LARGE SCALE GENOMIC DNA]</scope>
    <source>
        <strain evidence="7 8">DSM 18936</strain>
    </source>
</reference>
<dbReference type="PANTHER" id="PTHR31760:SF0">
    <property type="entry name" value="S-ADENOSYL-L-METHIONINE-DEPENDENT METHYLTRANSFERASES SUPERFAMILY PROTEIN"/>
    <property type="match status" value="1"/>
</dbReference>
<comment type="caution">
    <text evidence="7">The sequence shown here is derived from an EMBL/GenBank/DDBJ whole genome shotgun (WGS) entry which is preliminary data.</text>
</comment>
<proteinExistence type="predicted"/>
<keyword evidence="4 7" id="KW-0808">Transferase</keyword>
<dbReference type="AlphaFoldDB" id="A0A4R7I747"/>
<dbReference type="RefSeq" id="WP_208294158.1">
    <property type="nucleotide sequence ID" value="NZ_SOAU01000001.1"/>
</dbReference>
<keyword evidence="3 7" id="KW-0489">Methyltransferase</keyword>
<dbReference type="Pfam" id="PF02527">
    <property type="entry name" value="GidB"/>
    <property type="match status" value="1"/>
</dbReference>
<organism evidence="7 8">
    <name type="scientific">Ilumatobacter fluminis</name>
    <dbReference type="NCBI Taxonomy" id="467091"/>
    <lineage>
        <taxon>Bacteria</taxon>
        <taxon>Bacillati</taxon>
        <taxon>Actinomycetota</taxon>
        <taxon>Acidimicrobiia</taxon>
        <taxon>Acidimicrobiales</taxon>
        <taxon>Ilumatobacteraceae</taxon>
        <taxon>Ilumatobacter</taxon>
    </lineage>
</organism>
<dbReference type="SUPFAM" id="SSF53335">
    <property type="entry name" value="S-adenosyl-L-methionine-dependent methyltransferases"/>
    <property type="match status" value="1"/>
</dbReference>
<dbReference type="InterPro" id="IPR029063">
    <property type="entry name" value="SAM-dependent_MTases_sf"/>
</dbReference>
<evidence type="ECO:0000256" key="4">
    <source>
        <dbReference type="ARBA" id="ARBA00022679"/>
    </source>
</evidence>